<feature type="binding site" evidence="3">
    <location>
        <position position="148"/>
    </location>
    <ligand>
        <name>a divalent metal cation</name>
        <dbReference type="ChEBI" id="CHEBI:60240"/>
    </ligand>
</feature>
<dbReference type="AlphaFoldDB" id="A0A166A8C5"/>
<dbReference type="Pfam" id="PF05163">
    <property type="entry name" value="DinB"/>
    <property type="match status" value="1"/>
</dbReference>
<dbReference type="PANTHER" id="PTHR37302:SF1">
    <property type="entry name" value="PROTEIN DINB"/>
    <property type="match status" value="1"/>
</dbReference>
<dbReference type="GO" id="GO:0046872">
    <property type="term" value="F:metal ion binding"/>
    <property type="evidence" value="ECO:0007669"/>
    <property type="project" value="UniProtKB-KW"/>
</dbReference>
<dbReference type="OrthoDB" id="9807509at2"/>
<evidence type="ECO:0000256" key="2">
    <source>
        <dbReference type="ARBA" id="ARBA00022723"/>
    </source>
</evidence>
<dbReference type="PANTHER" id="PTHR37302">
    <property type="entry name" value="SLR1116 PROTEIN"/>
    <property type="match status" value="1"/>
</dbReference>
<feature type="binding site" evidence="3">
    <location>
        <position position="144"/>
    </location>
    <ligand>
        <name>a divalent metal cation</name>
        <dbReference type="ChEBI" id="CHEBI:60240"/>
    </ligand>
</feature>
<accession>A0A166A8C5</accession>
<protein>
    <submittedName>
        <fullName evidence="4">DinB family protein</fullName>
    </submittedName>
</protein>
<sequence length="175" mass="19856">MYSDFKLLAQYNTWVNARLYECAEQLDDKQLKEDRGAFFRSVLATFNHIMVADLAWLRRFAKQSSSSENLQGLDQFPVPSALTSILFEEWDELKAARQKLDAIIEEFAGSITAAHTSNALSYTNMKGIPAIKNVGDLLLHFFNHQTHHRGQITALLTQFGLETPDTDLLFLCQDA</sequence>
<name>A0A166A8C5_9HYPH</name>
<comment type="caution">
    <text evidence="4">The sequence shown here is derived from an EMBL/GenBank/DDBJ whole genome shotgun (WGS) entry which is preliminary data.</text>
</comment>
<dbReference type="SUPFAM" id="SSF109854">
    <property type="entry name" value="DinB/YfiT-like putative metalloenzymes"/>
    <property type="match status" value="1"/>
</dbReference>
<evidence type="ECO:0000256" key="1">
    <source>
        <dbReference type="ARBA" id="ARBA00008635"/>
    </source>
</evidence>
<organism evidence="4 5">
    <name type="scientific">Pseudovibrio axinellae</name>
    <dbReference type="NCBI Taxonomy" id="989403"/>
    <lineage>
        <taxon>Bacteria</taxon>
        <taxon>Pseudomonadati</taxon>
        <taxon>Pseudomonadota</taxon>
        <taxon>Alphaproteobacteria</taxon>
        <taxon>Hyphomicrobiales</taxon>
        <taxon>Stappiaceae</taxon>
        <taxon>Pseudovibrio</taxon>
    </lineage>
</organism>
<feature type="binding site" evidence="3">
    <location>
        <position position="48"/>
    </location>
    <ligand>
        <name>a divalent metal cation</name>
        <dbReference type="ChEBI" id="CHEBI:60240"/>
    </ligand>
</feature>
<keyword evidence="2 3" id="KW-0479">Metal-binding</keyword>
<keyword evidence="5" id="KW-1185">Reference proteome</keyword>
<dbReference type="Gene3D" id="1.20.120.450">
    <property type="entry name" value="dinb family like domain"/>
    <property type="match status" value="1"/>
</dbReference>
<gene>
    <name evidence="4" type="ORF">PsAD2_01207</name>
</gene>
<dbReference type="Proteomes" id="UP000076577">
    <property type="component" value="Unassembled WGS sequence"/>
</dbReference>
<dbReference type="EMBL" id="LMCB01000006">
    <property type="protein sequence ID" value="KZL20719.1"/>
    <property type="molecule type" value="Genomic_DNA"/>
</dbReference>
<reference evidence="4 5" key="1">
    <citation type="journal article" date="2016" name="Front. Microbiol.">
        <title>Comparative Genomic Analysis Reveals a Diverse Repertoire of Genes Involved in Prokaryote-Eukaryote Interactions within the Pseudovibrio Genus.</title>
        <authorList>
            <person name="Romano S."/>
            <person name="Fernandez-Guerra A."/>
            <person name="Reen F.J."/>
            <person name="Glockner F.O."/>
            <person name="Crowley S.P."/>
            <person name="O'Sullivan O."/>
            <person name="Cotter P.D."/>
            <person name="Adams C."/>
            <person name="Dobson A.D."/>
            <person name="O'Gara F."/>
        </authorList>
    </citation>
    <scope>NUCLEOTIDE SEQUENCE [LARGE SCALE GENOMIC DNA]</scope>
    <source>
        <strain evidence="4 5">Ad2</strain>
    </source>
</reference>
<dbReference type="InterPro" id="IPR034660">
    <property type="entry name" value="DinB/YfiT-like"/>
</dbReference>
<dbReference type="PATRIC" id="fig|989403.3.peg.1293"/>
<comment type="similarity">
    <text evidence="1">Belongs to the DinB family.</text>
</comment>
<evidence type="ECO:0000313" key="5">
    <source>
        <dbReference type="Proteomes" id="UP000076577"/>
    </source>
</evidence>
<evidence type="ECO:0000313" key="4">
    <source>
        <dbReference type="EMBL" id="KZL20719.1"/>
    </source>
</evidence>
<dbReference type="InterPro" id="IPR007837">
    <property type="entry name" value="DinB"/>
</dbReference>
<dbReference type="RefSeq" id="WP_068003800.1">
    <property type="nucleotide sequence ID" value="NZ_FOFM01000007.1"/>
</dbReference>
<proteinExistence type="inferred from homology"/>
<evidence type="ECO:0000256" key="3">
    <source>
        <dbReference type="PIRSR" id="PIRSR607837-1"/>
    </source>
</evidence>